<gene>
    <name evidence="2" type="ORF">OHC33_007103</name>
</gene>
<feature type="compositionally biased region" description="Basic and acidic residues" evidence="1">
    <location>
        <begin position="175"/>
        <end position="188"/>
    </location>
</feature>
<feature type="compositionally biased region" description="Acidic residues" evidence="1">
    <location>
        <begin position="343"/>
        <end position="353"/>
    </location>
</feature>
<reference evidence="2 3" key="1">
    <citation type="submission" date="2022-12" db="EMBL/GenBank/DDBJ databases">
        <title>Genomic features and morphological characterization of a novel Knufia sp. strain isolated from spacecraft assembly facility.</title>
        <authorList>
            <person name="Teixeira M."/>
            <person name="Chander A.M."/>
            <person name="Stajich J.E."/>
            <person name="Venkateswaran K."/>
        </authorList>
    </citation>
    <scope>NUCLEOTIDE SEQUENCE [LARGE SCALE GENOMIC DNA]</scope>
    <source>
        <strain evidence="2 3">FJI-L2-BK-P2</strain>
    </source>
</reference>
<feature type="compositionally biased region" description="Basic residues" evidence="1">
    <location>
        <begin position="990"/>
        <end position="1000"/>
    </location>
</feature>
<accession>A0AAN8EQH1</accession>
<evidence type="ECO:0000256" key="1">
    <source>
        <dbReference type="SAM" id="MobiDB-lite"/>
    </source>
</evidence>
<feature type="compositionally biased region" description="Basic and acidic residues" evidence="1">
    <location>
        <begin position="1132"/>
        <end position="1154"/>
    </location>
</feature>
<feature type="compositionally biased region" description="Polar residues" evidence="1">
    <location>
        <begin position="28"/>
        <end position="42"/>
    </location>
</feature>
<feature type="compositionally biased region" description="Basic residues" evidence="1">
    <location>
        <begin position="877"/>
        <end position="895"/>
    </location>
</feature>
<protein>
    <submittedName>
        <fullName evidence="2">Uncharacterized protein</fullName>
    </submittedName>
</protein>
<feature type="region of interest" description="Disordered" evidence="1">
    <location>
        <begin position="583"/>
        <end position="602"/>
    </location>
</feature>
<feature type="compositionally biased region" description="Polar residues" evidence="1">
    <location>
        <begin position="844"/>
        <end position="859"/>
    </location>
</feature>
<feature type="compositionally biased region" description="Polar residues" evidence="1">
    <location>
        <begin position="57"/>
        <end position="69"/>
    </location>
</feature>
<comment type="caution">
    <text evidence="2">The sequence shown here is derived from an EMBL/GenBank/DDBJ whole genome shotgun (WGS) entry which is preliminary data.</text>
</comment>
<evidence type="ECO:0000313" key="2">
    <source>
        <dbReference type="EMBL" id="KAK5951811.1"/>
    </source>
</evidence>
<dbReference type="Proteomes" id="UP001316803">
    <property type="component" value="Unassembled WGS sequence"/>
</dbReference>
<feature type="compositionally biased region" description="Basic and acidic residues" evidence="1">
    <location>
        <begin position="370"/>
        <end position="384"/>
    </location>
</feature>
<dbReference type="EMBL" id="JAKLMC020000018">
    <property type="protein sequence ID" value="KAK5951811.1"/>
    <property type="molecule type" value="Genomic_DNA"/>
</dbReference>
<feature type="compositionally biased region" description="Polar residues" evidence="1">
    <location>
        <begin position="492"/>
        <end position="501"/>
    </location>
</feature>
<feature type="compositionally biased region" description="Basic residues" evidence="1">
    <location>
        <begin position="1073"/>
        <end position="1082"/>
    </location>
</feature>
<evidence type="ECO:0000313" key="3">
    <source>
        <dbReference type="Proteomes" id="UP001316803"/>
    </source>
</evidence>
<feature type="compositionally biased region" description="Low complexity" evidence="1">
    <location>
        <begin position="755"/>
        <end position="765"/>
    </location>
</feature>
<feature type="compositionally biased region" description="Basic and acidic residues" evidence="1">
    <location>
        <begin position="140"/>
        <end position="149"/>
    </location>
</feature>
<feature type="compositionally biased region" description="Basic and acidic residues" evidence="1">
    <location>
        <begin position="968"/>
        <end position="977"/>
    </location>
</feature>
<sequence>MVYDEGDSGVYHNPSTPLRNTDEARTFSPDNITESSSDSAESLVTPLRNTDEARTFSPDNITESSSDSAKSVDEDYDYLFEGEPDFTAQFSPPDMRDEDVDALTAFNGSEAAVTNTHLSANEIWGEQQGEPMMSGALQHDGYRDERATEQDYSPSVSDSEIEDEASASAWVALQSDKRPEYHHDDPSRKPGSSSKSYIRGSLDFDDYKVTRPASGTTAEPQTMGKHPSIPSNRQRVERERRNLLIYDPRGSFGLNRNAHRETTPTESELERDDFQFNKVIEKIKSKHTRQALQNVDPTLSRQELFRIYRRAIEEEGDDVELYRPHTPALEYDSDVLDASGGDDYGEDVSPCDDGEPRGFRRKSSYSRPSRAAERNDSRQQHLSETRNPSAEAAHQSLMHSKPYLSEITPTEAQGHHPSVIPRSPQRSSSRASSLSSETRLKSRSRTPEPQALTEEALVRKDKETSSSSLGNPVLPAPVNEPPSSPFRLPTEPASSTVQSSPLRKAYDSMDAASTRAMIGSPTPTPSQAVSRPDTPRPSFSTQHTGQRSEVEDYSFSQRHLQPAQIARSNTPSPSMVRDVDMLDTPHIESPTPTKESSNVQSASVTLPPPLYVMDSTLGAQASQNSLRITASSTVAPPMHPDARMMALSSDIGSAVNSSVANAFSSSSSAANLGITSQNSPLQPLPGLSLQQTLANVLASVSQAQPSAEDSSPEVSPKTQSQSKSTTPYLDEPWQEPVRALDNLSQSPSRPMSPLKRSSQQSQRKSQATEQPPSKKPSDPFASNNDMISFPPPTGSPPLSPLTGIAGQIYQSKRPQRKATTPGRLARRAVTGTRAVSAKSPGKAKTQTGDAAEGSAQTSGKRSKSTHIGVQGDGAKVTKTRTPSRKVSTRTSKKKATASEDIPDVPSLPVDMDIDVPTESESPSPKKKQPAKAPSTPSRRTPKQQKNETPQAMDVDKTEPQATPDALEQLEREQREAADESSGQGQETPAKRRTMPSRKKAAANVDATPKTPPRSTPRRKNVGMPQDMDVDSLQDHPGSGRRTTTRSGTLSNPLSESVSEPTAQKPHPPTKSTPTKRKPTPSRKKQDADEAQVPKTPSRTPRKKKDDASGERLTPQSAERAKQRQTPTRRSPRLLEKAKRERDAEIEFERGHSVM</sequence>
<feature type="region of interest" description="Disordered" evidence="1">
    <location>
        <begin position="119"/>
        <end position="235"/>
    </location>
</feature>
<feature type="region of interest" description="Disordered" evidence="1">
    <location>
        <begin position="330"/>
        <end position="394"/>
    </location>
</feature>
<feature type="compositionally biased region" description="Polar residues" evidence="1">
    <location>
        <begin position="590"/>
        <end position="602"/>
    </location>
</feature>
<feature type="compositionally biased region" description="Low complexity" evidence="1">
    <location>
        <begin position="417"/>
        <end position="436"/>
    </location>
</feature>
<feature type="compositionally biased region" description="Pro residues" evidence="1">
    <location>
        <begin position="474"/>
        <end position="484"/>
    </location>
</feature>
<keyword evidence="3" id="KW-1185">Reference proteome</keyword>
<organism evidence="2 3">
    <name type="scientific">Knufia fluminis</name>
    <dbReference type="NCBI Taxonomy" id="191047"/>
    <lineage>
        <taxon>Eukaryota</taxon>
        <taxon>Fungi</taxon>
        <taxon>Dikarya</taxon>
        <taxon>Ascomycota</taxon>
        <taxon>Pezizomycotina</taxon>
        <taxon>Eurotiomycetes</taxon>
        <taxon>Chaetothyriomycetidae</taxon>
        <taxon>Chaetothyriales</taxon>
        <taxon>Trichomeriaceae</taxon>
        <taxon>Knufia</taxon>
    </lineage>
</organism>
<proteinExistence type="predicted"/>
<feature type="compositionally biased region" description="Polar residues" evidence="1">
    <location>
        <begin position="537"/>
        <end position="547"/>
    </location>
</feature>
<feature type="compositionally biased region" description="Polar residues" evidence="1">
    <location>
        <begin position="700"/>
        <end position="713"/>
    </location>
</feature>
<feature type="region of interest" description="Disordered" evidence="1">
    <location>
        <begin position="700"/>
        <end position="1154"/>
    </location>
</feature>
<name>A0AAN8EQH1_9EURO</name>
<feature type="region of interest" description="Disordered" evidence="1">
    <location>
        <begin position="411"/>
        <end position="557"/>
    </location>
</feature>
<feature type="compositionally biased region" description="Pro residues" evidence="1">
    <location>
        <begin position="789"/>
        <end position="799"/>
    </location>
</feature>
<dbReference type="AlphaFoldDB" id="A0AAN8EQH1"/>
<feature type="region of interest" description="Disordered" evidence="1">
    <location>
        <begin position="1"/>
        <end position="71"/>
    </location>
</feature>
<feature type="compositionally biased region" description="Low complexity" evidence="1">
    <location>
        <begin position="715"/>
        <end position="727"/>
    </location>
</feature>
<feature type="compositionally biased region" description="Polar residues" evidence="1">
    <location>
        <begin position="1051"/>
        <end position="1061"/>
    </location>
</feature>
<feature type="compositionally biased region" description="Low complexity" evidence="1">
    <location>
        <begin position="1039"/>
        <end position="1050"/>
    </location>
</feature>